<feature type="region of interest" description="Disordered" evidence="1">
    <location>
        <begin position="1"/>
        <end position="46"/>
    </location>
</feature>
<comment type="caution">
    <text evidence="2">The sequence shown here is derived from an EMBL/GenBank/DDBJ whole genome shotgun (WGS) entry which is preliminary data.</text>
</comment>
<reference evidence="2 3" key="1">
    <citation type="submission" date="2019-05" db="EMBL/GenBank/DDBJ databases">
        <title>Another draft genome of Portunus trituberculatus and its Hox gene families provides insights of decapod evolution.</title>
        <authorList>
            <person name="Jeong J.-H."/>
            <person name="Song I."/>
            <person name="Kim S."/>
            <person name="Choi T."/>
            <person name="Kim D."/>
            <person name="Ryu S."/>
            <person name="Kim W."/>
        </authorList>
    </citation>
    <scope>NUCLEOTIDE SEQUENCE [LARGE SCALE GENOMIC DNA]</scope>
    <source>
        <tissue evidence="2">Muscle</tissue>
    </source>
</reference>
<evidence type="ECO:0000313" key="2">
    <source>
        <dbReference type="EMBL" id="MPC39286.1"/>
    </source>
</evidence>
<proteinExistence type="predicted"/>
<accession>A0A5B7F1R5</accession>
<feature type="region of interest" description="Disordered" evidence="1">
    <location>
        <begin position="89"/>
        <end position="109"/>
    </location>
</feature>
<organism evidence="2 3">
    <name type="scientific">Portunus trituberculatus</name>
    <name type="common">Swimming crab</name>
    <name type="synonym">Neptunus trituberculatus</name>
    <dbReference type="NCBI Taxonomy" id="210409"/>
    <lineage>
        <taxon>Eukaryota</taxon>
        <taxon>Metazoa</taxon>
        <taxon>Ecdysozoa</taxon>
        <taxon>Arthropoda</taxon>
        <taxon>Crustacea</taxon>
        <taxon>Multicrustacea</taxon>
        <taxon>Malacostraca</taxon>
        <taxon>Eumalacostraca</taxon>
        <taxon>Eucarida</taxon>
        <taxon>Decapoda</taxon>
        <taxon>Pleocyemata</taxon>
        <taxon>Brachyura</taxon>
        <taxon>Eubrachyura</taxon>
        <taxon>Portunoidea</taxon>
        <taxon>Portunidae</taxon>
        <taxon>Portuninae</taxon>
        <taxon>Portunus</taxon>
    </lineage>
</organism>
<dbReference type="AlphaFoldDB" id="A0A5B7F1R5"/>
<dbReference type="EMBL" id="VSRR010004316">
    <property type="protein sequence ID" value="MPC39286.1"/>
    <property type="molecule type" value="Genomic_DNA"/>
</dbReference>
<feature type="compositionally biased region" description="Pro residues" evidence="1">
    <location>
        <begin position="26"/>
        <end position="43"/>
    </location>
</feature>
<evidence type="ECO:0000256" key="1">
    <source>
        <dbReference type="SAM" id="MobiDB-lite"/>
    </source>
</evidence>
<protein>
    <submittedName>
        <fullName evidence="2">Uncharacterized protein</fullName>
    </submittedName>
</protein>
<gene>
    <name evidence="2" type="ORF">E2C01_032817</name>
</gene>
<sequence>MSKATENVSPKYFKTMTKDRKEQTTPAPPPPPPPPPACPPPSAPAVIPLIHYSNTVRLARQQRRGMNSGAGPSINNLVTQTILFQSPRPSALSVKSKPLRNSIGYAEGQ</sequence>
<name>A0A5B7F1R5_PORTR</name>
<keyword evidence="3" id="KW-1185">Reference proteome</keyword>
<evidence type="ECO:0000313" key="3">
    <source>
        <dbReference type="Proteomes" id="UP000324222"/>
    </source>
</evidence>
<dbReference type="Proteomes" id="UP000324222">
    <property type="component" value="Unassembled WGS sequence"/>
</dbReference>